<dbReference type="SUPFAM" id="SSF52218">
    <property type="entry name" value="Flavoproteins"/>
    <property type="match status" value="1"/>
</dbReference>
<keyword evidence="2" id="KW-0285">Flavoprotein</keyword>
<dbReference type="GO" id="GO:0016491">
    <property type="term" value="F:oxidoreductase activity"/>
    <property type="evidence" value="ECO:0007669"/>
    <property type="project" value="InterPro"/>
</dbReference>
<dbReference type="GO" id="GO:0005829">
    <property type="term" value="C:cytosol"/>
    <property type="evidence" value="ECO:0007669"/>
    <property type="project" value="TreeGrafter"/>
</dbReference>
<name>A0A0B9G2G6_9GAMM</name>
<dbReference type="AlphaFoldDB" id="A0A0B9G2G6"/>
<organism evidence="4 5">
    <name type="scientific">Photobacterium gaetbulicola</name>
    <dbReference type="NCBI Taxonomy" id="1295392"/>
    <lineage>
        <taxon>Bacteria</taxon>
        <taxon>Pseudomonadati</taxon>
        <taxon>Pseudomonadota</taxon>
        <taxon>Gammaproteobacteria</taxon>
        <taxon>Vibrionales</taxon>
        <taxon>Vibrionaceae</taxon>
        <taxon>Photobacterium</taxon>
    </lineage>
</organism>
<dbReference type="Gene3D" id="3.40.50.360">
    <property type="match status" value="1"/>
</dbReference>
<accession>A0A0B9G2G6</accession>
<dbReference type="RefSeq" id="WP_039463364.1">
    <property type="nucleotide sequence ID" value="NZ_JWLZ01000164.1"/>
</dbReference>
<feature type="domain" description="NADPH-dependent FMN reductase-like" evidence="3">
    <location>
        <begin position="1"/>
        <end position="137"/>
    </location>
</feature>
<comment type="caution">
    <text evidence="4">The sequence shown here is derived from an EMBL/GenBank/DDBJ whole genome shotgun (WGS) entry which is preliminary data.</text>
</comment>
<reference evidence="4 5" key="1">
    <citation type="submission" date="2014-12" db="EMBL/GenBank/DDBJ databases">
        <title>Genome sequencing of Photobacterium gaetbulicola AD005a.</title>
        <authorList>
            <person name="Adrian T.G.S."/>
            <person name="Chan K.G."/>
        </authorList>
    </citation>
    <scope>NUCLEOTIDE SEQUENCE [LARGE SCALE GENOMIC DNA]</scope>
    <source>
        <strain evidence="4 5">AD005a</strain>
    </source>
</reference>
<dbReference type="Proteomes" id="UP000031278">
    <property type="component" value="Unassembled WGS sequence"/>
</dbReference>
<evidence type="ECO:0000313" key="5">
    <source>
        <dbReference type="Proteomes" id="UP000031278"/>
    </source>
</evidence>
<dbReference type="Pfam" id="PF03358">
    <property type="entry name" value="FMN_red"/>
    <property type="match status" value="1"/>
</dbReference>
<keyword evidence="2" id="KW-0288">FMN</keyword>
<evidence type="ECO:0000313" key="4">
    <source>
        <dbReference type="EMBL" id="KHT62968.1"/>
    </source>
</evidence>
<proteinExistence type="predicted"/>
<sequence>MKVIAFAASNSKTSINKQLVTYAASQIQGYNVEVLDLNDYELPLYSHDKELELGQPALAHAFLKKIQSADALLISFAEHNGSYTAAYKNLFDWVSRIEPKVYQDKPMVLLSTSPGPGGAKNVLAAAEASMPFFGAEVKASLSVPSFHENFDPENGGILHPHLNDKIVTTVQLLQQ</sequence>
<dbReference type="InterPro" id="IPR005025">
    <property type="entry name" value="FMN_Rdtase-like_dom"/>
</dbReference>
<dbReference type="InterPro" id="IPR029039">
    <property type="entry name" value="Flavoprotein-like_sf"/>
</dbReference>
<dbReference type="GO" id="GO:0010181">
    <property type="term" value="F:FMN binding"/>
    <property type="evidence" value="ECO:0007669"/>
    <property type="project" value="TreeGrafter"/>
</dbReference>
<dbReference type="EMBL" id="JWLZ01000164">
    <property type="protein sequence ID" value="KHT62968.1"/>
    <property type="molecule type" value="Genomic_DNA"/>
</dbReference>
<gene>
    <name evidence="4" type="ORF">RJ45_14365</name>
</gene>
<evidence type="ECO:0000259" key="3">
    <source>
        <dbReference type="Pfam" id="PF03358"/>
    </source>
</evidence>
<dbReference type="PANTHER" id="PTHR30543:SF21">
    <property type="entry name" value="NAD(P)H-DEPENDENT FMN REDUCTASE LOT6"/>
    <property type="match status" value="1"/>
</dbReference>
<evidence type="ECO:0000256" key="2">
    <source>
        <dbReference type="ARBA" id="ARBA00022643"/>
    </source>
</evidence>
<dbReference type="InterPro" id="IPR050712">
    <property type="entry name" value="NAD(P)H-dep_reductase"/>
</dbReference>
<comment type="cofactor">
    <cofactor evidence="1">
        <name>FMN</name>
        <dbReference type="ChEBI" id="CHEBI:58210"/>
    </cofactor>
</comment>
<dbReference type="PANTHER" id="PTHR30543">
    <property type="entry name" value="CHROMATE REDUCTASE"/>
    <property type="match status" value="1"/>
</dbReference>
<evidence type="ECO:0000256" key="1">
    <source>
        <dbReference type="ARBA" id="ARBA00001917"/>
    </source>
</evidence>
<protein>
    <submittedName>
        <fullName evidence="4">NADPH-dependent FMN reductase</fullName>
    </submittedName>
</protein>